<proteinExistence type="predicted"/>
<dbReference type="InterPro" id="IPR004574">
    <property type="entry name" value="Alkb"/>
</dbReference>
<feature type="domain" description="Fe2OG dioxygenase" evidence="6">
    <location>
        <begin position="114"/>
        <end position="217"/>
    </location>
</feature>
<dbReference type="Proteomes" id="UP000642993">
    <property type="component" value="Unassembled WGS sequence"/>
</dbReference>
<dbReference type="GO" id="GO:0008198">
    <property type="term" value="F:ferrous iron binding"/>
    <property type="evidence" value="ECO:0007669"/>
    <property type="project" value="TreeGrafter"/>
</dbReference>
<evidence type="ECO:0000313" key="8">
    <source>
        <dbReference type="Proteomes" id="UP000642993"/>
    </source>
</evidence>
<accession>A0A927JB22</accession>
<dbReference type="Pfam" id="PF13532">
    <property type="entry name" value="2OG-FeII_Oxy_2"/>
    <property type="match status" value="1"/>
</dbReference>
<evidence type="ECO:0000313" key="7">
    <source>
        <dbReference type="EMBL" id="MBD8505605.1"/>
    </source>
</evidence>
<keyword evidence="2 7" id="KW-0223">Dioxygenase</keyword>
<feature type="binding site" evidence="5">
    <location>
        <position position="132"/>
    </location>
    <ligand>
        <name>Fe cation</name>
        <dbReference type="ChEBI" id="CHEBI:24875"/>
        <note>catalytic</note>
    </ligand>
</feature>
<dbReference type="GO" id="GO:0035516">
    <property type="term" value="F:broad specificity oxidative DNA demethylase activity"/>
    <property type="evidence" value="ECO:0007669"/>
    <property type="project" value="TreeGrafter"/>
</dbReference>
<keyword evidence="3" id="KW-0560">Oxidoreductase</keyword>
<dbReference type="PANTHER" id="PTHR16557:SF2">
    <property type="entry name" value="NUCLEIC ACID DIOXYGENASE ALKBH1"/>
    <property type="match status" value="1"/>
</dbReference>
<dbReference type="SUPFAM" id="SSF51197">
    <property type="entry name" value="Clavaminate synthase-like"/>
    <property type="match status" value="1"/>
</dbReference>
<protein>
    <submittedName>
        <fullName evidence="7">Alpha-ketoglutarate-dependent dioxygenase AlkB</fullName>
    </submittedName>
</protein>
<dbReference type="AlphaFoldDB" id="A0A927JB22"/>
<dbReference type="PROSITE" id="PS51471">
    <property type="entry name" value="FE2OG_OXY"/>
    <property type="match status" value="1"/>
</dbReference>
<name>A0A927JB22_9ACTN</name>
<organism evidence="7 8">
    <name type="scientific">Lolliginicoccus lacisalsi</name>
    <dbReference type="NCBI Taxonomy" id="2742202"/>
    <lineage>
        <taxon>Bacteria</taxon>
        <taxon>Bacillati</taxon>
        <taxon>Actinomycetota</taxon>
        <taxon>Actinomycetes</taxon>
        <taxon>Mycobacteriales</taxon>
        <taxon>Hoyosellaceae</taxon>
        <taxon>Lolliginicoccus</taxon>
    </lineage>
</organism>
<keyword evidence="8" id="KW-1185">Reference proteome</keyword>
<reference evidence="7" key="1">
    <citation type="submission" date="2020-09" db="EMBL/GenBank/DDBJ databases">
        <title>Hoyosella lacisalsi sp. nov., a halotolerant actinobacterium isolated from soil of Lake Gudzhirganskoe.</title>
        <authorList>
            <person name="Yang Q."/>
            <person name="Guo P.Y."/>
            <person name="Liu S.W."/>
            <person name="Li F.N."/>
            <person name="Sun C.H."/>
        </authorList>
    </citation>
    <scope>NUCLEOTIDE SEQUENCE</scope>
    <source>
        <strain evidence="7">G463</strain>
    </source>
</reference>
<comment type="cofactor">
    <cofactor evidence="5">
        <name>Fe(2+)</name>
        <dbReference type="ChEBI" id="CHEBI:29033"/>
    </cofactor>
    <text evidence="5">Binds 1 Fe(2+) ion per subunit.</text>
</comment>
<dbReference type="GO" id="GO:0005737">
    <property type="term" value="C:cytoplasm"/>
    <property type="evidence" value="ECO:0007669"/>
    <property type="project" value="TreeGrafter"/>
</dbReference>
<sequence>MADEIPDLLGASPVPVADGATWLPGWLAPAQQRWLADQFRAWAAGPVPASSPLIHGNRMSTRMVCLGWHWTATGYRREASDVNGQRVLAVPEWAQRLGRAAVAAARGAPAPDYQPDVILANYYSAEARMGMHQDKDEQADAPVVSLSIGDTCTFRFGNTRTRARPYADIPLASGDAFVFEGPARLAYHGVTRIHPGTAPPGCGLDSGRISMTFRMTGLPG</sequence>
<dbReference type="GO" id="GO:0035513">
    <property type="term" value="P:oxidative RNA demethylation"/>
    <property type="evidence" value="ECO:0007669"/>
    <property type="project" value="TreeGrafter"/>
</dbReference>
<feature type="binding site" evidence="5">
    <location>
        <position position="188"/>
    </location>
    <ligand>
        <name>Fe cation</name>
        <dbReference type="ChEBI" id="CHEBI:24875"/>
        <note>catalytic</note>
    </ligand>
</feature>
<evidence type="ECO:0000256" key="2">
    <source>
        <dbReference type="ARBA" id="ARBA00022964"/>
    </source>
</evidence>
<dbReference type="InterPro" id="IPR005123">
    <property type="entry name" value="Oxoglu/Fe-dep_dioxygenase_dom"/>
</dbReference>
<dbReference type="PANTHER" id="PTHR16557">
    <property type="entry name" value="ALKYLATED DNA REPAIR PROTEIN ALKB-RELATED"/>
    <property type="match status" value="1"/>
</dbReference>
<feature type="binding site" evidence="5">
    <location>
        <position position="134"/>
    </location>
    <ligand>
        <name>Fe cation</name>
        <dbReference type="ChEBI" id="CHEBI:24875"/>
        <note>catalytic</note>
    </ligand>
</feature>
<evidence type="ECO:0000259" key="6">
    <source>
        <dbReference type="PROSITE" id="PS51471"/>
    </source>
</evidence>
<dbReference type="InterPro" id="IPR037151">
    <property type="entry name" value="AlkB-like_sf"/>
</dbReference>
<gene>
    <name evidence="7" type="ORF">HT102_03780</name>
</gene>
<keyword evidence="4 5" id="KW-0408">Iron</keyword>
<comment type="caution">
    <text evidence="7">The sequence shown here is derived from an EMBL/GenBank/DDBJ whole genome shotgun (WGS) entry which is preliminary data.</text>
</comment>
<dbReference type="RefSeq" id="WP_192038096.1">
    <property type="nucleotide sequence ID" value="NZ_JACYWE010000002.1"/>
</dbReference>
<keyword evidence="1 5" id="KW-0479">Metal-binding</keyword>
<evidence type="ECO:0000256" key="1">
    <source>
        <dbReference type="ARBA" id="ARBA00022723"/>
    </source>
</evidence>
<dbReference type="EMBL" id="JACYWE010000002">
    <property type="protein sequence ID" value="MBD8505605.1"/>
    <property type="molecule type" value="Genomic_DNA"/>
</dbReference>
<evidence type="ECO:0000256" key="3">
    <source>
        <dbReference type="ARBA" id="ARBA00023002"/>
    </source>
</evidence>
<dbReference type="Gene3D" id="2.60.120.590">
    <property type="entry name" value="Alpha-ketoglutarate-dependent dioxygenase AlkB-like"/>
    <property type="match status" value="1"/>
</dbReference>
<dbReference type="GO" id="GO:0035515">
    <property type="term" value="F:oxidative RNA demethylase activity"/>
    <property type="evidence" value="ECO:0007669"/>
    <property type="project" value="TreeGrafter"/>
</dbReference>
<dbReference type="InterPro" id="IPR027450">
    <property type="entry name" value="AlkB-like"/>
</dbReference>
<evidence type="ECO:0000256" key="4">
    <source>
        <dbReference type="ARBA" id="ARBA00023004"/>
    </source>
</evidence>
<evidence type="ECO:0000256" key="5">
    <source>
        <dbReference type="PIRSR" id="PIRSR604574-2"/>
    </source>
</evidence>